<evidence type="ECO:0000313" key="3">
    <source>
        <dbReference type="Proteomes" id="UP000316612"/>
    </source>
</evidence>
<dbReference type="OrthoDB" id="4946647at2"/>
<keyword evidence="1" id="KW-0472">Membrane</keyword>
<feature type="transmembrane region" description="Helical" evidence="1">
    <location>
        <begin position="242"/>
        <end position="262"/>
    </location>
</feature>
<protein>
    <recommendedName>
        <fullName evidence="4">DUF1700 domain-containing protein</fullName>
    </recommendedName>
</protein>
<proteinExistence type="predicted"/>
<keyword evidence="1" id="KW-1133">Transmembrane helix</keyword>
<name>A0A4Y4DL44_GLUUR</name>
<sequence>MKSFLPRAARNYLEQLRRELSFLTEEERAAVLEQTRAQILNLPGKGRRKADLLRLMGEPQAVAAGFSRTEPQELKVSSGRQFLTRILAWPIFALSLLTAAMIIFSPGSMTLLPERPIGLAEGSWLGSASELEQVIGSYILLIAMIPVVFSLLPLVLRGAAGFIAALLGALATSAAAVLGFNSLGAFLIPLAVLLWAQVFTPLLMMRGSMARPGPGWLVAAALGLLASVAAATWQGLQGFAGEPWLVLAPACVLGILALLLPMRWRWANIALIAAGLLVMAAGCAASLPSMYQAPLVWPWLAGAMSFAVGHLALAAGMWHERARNLLALL</sequence>
<feature type="transmembrane region" description="Helical" evidence="1">
    <location>
        <begin position="162"/>
        <end position="180"/>
    </location>
</feature>
<organism evidence="2 3">
    <name type="scientific">Glutamicibacter uratoxydans</name>
    <name type="common">Arthrobacter uratoxydans</name>
    <dbReference type="NCBI Taxonomy" id="43667"/>
    <lineage>
        <taxon>Bacteria</taxon>
        <taxon>Bacillati</taxon>
        <taxon>Actinomycetota</taxon>
        <taxon>Actinomycetes</taxon>
        <taxon>Micrococcales</taxon>
        <taxon>Micrococcaceae</taxon>
        <taxon>Glutamicibacter</taxon>
    </lineage>
</organism>
<keyword evidence="1" id="KW-0812">Transmembrane</keyword>
<dbReference type="RefSeq" id="WP_141362971.1">
    <property type="nucleotide sequence ID" value="NZ_BAAAJL010000007.1"/>
</dbReference>
<evidence type="ECO:0000313" key="2">
    <source>
        <dbReference type="EMBL" id="GED05666.1"/>
    </source>
</evidence>
<feature type="transmembrane region" description="Helical" evidence="1">
    <location>
        <begin position="269"/>
        <end position="291"/>
    </location>
</feature>
<comment type="caution">
    <text evidence="2">The sequence shown here is derived from an EMBL/GenBank/DDBJ whole genome shotgun (WGS) entry which is preliminary data.</text>
</comment>
<evidence type="ECO:0000256" key="1">
    <source>
        <dbReference type="SAM" id="Phobius"/>
    </source>
</evidence>
<dbReference type="Proteomes" id="UP000316612">
    <property type="component" value="Unassembled WGS sequence"/>
</dbReference>
<gene>
    <name evidence="2" type="ORF">AUR04nite_11980</name>
</gene>
<keyword evidence="3" id="KW-1185">Reference proteome</keyword>
<feature type="transmembrane region" description="Helical" evidence="1">
    <location>
        <begin position="82"/>
        <end position="104"/>
    </location>
</feature>
<feature type="transmembrane region" description="Helical" evidence="1">
    <location>
        <begin position="186"/>
        <end position="204"/>
    </location>
</feature>
<accession>A0A4Y4DL44</accession>
<feature type="transmembrane region" description="Helical" evidence="1">
    <location>
        <begin position="297"/>
        <end position="318"/>
    </location>
</feature>
<reference evidence="2 3" key="1">
    <citation type="submission" date="2019-06" db="EMBL/GenBank/DDBJ databases">
        <title>Whole genome shotgun sequence of Glutamicibacter uratoxydans NBRC 15515.</title>
        <authorList>
            <person name="Hosoyama A."/>
            <person name="Uohara A."/>
            <person name="Ohji S."/>
            <person name="Ichikawa N."/>
        </authorList>
    </citation>
    <scope>NUCLEOTIDE SEQUENCE [LARGE SCALE GENOMIC DNA]</scope>
    <source>
        <strain evidence="2 3">NBRC 15515</strain>
    </source>
</reference>
<dbReference type="AlphaFoldDB" id="A0A4Y4DL44"/>
<feature type="transmembrane region" description="Helical" evidence="1">
    <location>
        <begin position="135"/>
        <end position="155"/>
    </location>
</feature>
<feature type="transmembrane region" description="Helical" evidence="1">
    <location>
        <begin position="216"/>
        <end position="236"/>
    </location>
</feature>
<evidence type="ECO:0008006" key="4">
    <source>
        <dbReference type="Google" id="ProtNLM"/>
    </source>
</evidence>
<dbReference type="EMBL" id="BJNY01000006">
    <property type="protein sequence ID" value="GED05666.1"/>
    <property type="molecule type" value="Genomic_DNA"/>
</dbReference>